<dbReference type="PANTHER" id="PTHR26312">
    <property type="entry name" value="TETRATRICOPEPTIDE REPEAT PROTEIN 5"/>
    <property type="match status" value="1"/>
</dbReference>
<dbReference type="InParanoid" id="A0A6I9QHC2"/>
<dbReference type="AlphaFoldDB" id="A0A6I9QHC2"/>
<keyword evidence="2" id="KW-1185">Reference proteome</keyword>
<dbReference type="Gene3D" id="1.25.40.10">
    <property type="entry name" value="Tetratricopeptide repeat domain"/>
    <property type="match status" value="1"/>
</dbReference>
<feature type="compositionally biased region" description="Basic and acidic residues" evidence="1">
    <location>
        <begin position="122"/>
        <end position="139"/>
    </location>
</feature>
<sequence>MIEKSGETLVREAVLAASQANRHLRLVGGNKSAPTWSRPSYIGRPGFRSGWPEMTRLHWSSQLLPAHAASSSSHTLASFFFPLCSRRDGGILCGDRTLTYHVADHHHHRSPFLESRLLPRNRSSEFPKGRGRRTKEQNVRRACSASLETFTGDDDEEDEEVFVMRLQELAFQLERQEEDDGMESRIHSESRRNLEAESSCGASPSYDDALFSSSCYSVSSSSLPSSSEPSAEPPWLSGRLEPPDWPASVERNANSVNLPLSLRIIKRKKQQRWVEGSLFGEAACCSVKKAFSSMVFIVRELHSFALQMQQTLFCEDIQGILARVQQEIHGSFVWLFQRIFSCTPTLMVSLMLLLANYTVYSLGHYAAIAAPPHRSAVVVTHHQPESKNQPRFDHSSIKTFSVTRRTASVGGSGGGGGRKVRPVAGATGDGRSDEFISSSYRSHTMPPDGISTVPATGGGEEEGSSTVMEEAAARTWSKIVEEASRMQASLRDGALMDLDTLNRLVSPVTVELEPEDRSDHLRTELNYQQFLAQEPDNPLLLSNFAQFFYLVLHDHDRAEHYFKRAVGTEPVDAEALARYASFLWLARKDLAAAEETYLEAIAADPGNTAHAANYAHFLWSTGGEDTCYPLDADDA</sequence>
<organism evidence="2 3">
    <name type="scientific">Elaeis guineensis var. tenera</name>
    <name type="common">Oil palm</name>
    <dbReference type="NCBI Taxonomy" id="51953"/>
    <lineage>
        <taxon>Eukaryota</taxon>
        <taxon>Viridiplantae</taxon>
        <taxon>Streptophyta</taxon>
        <taxon>Embryophyta</taxon>
        <taxon>Tracheophyta</taxon>
        <taxon>Spermatophyta</taxon>
        <taxon>Magnoliopsida</taxon>
        <taxon>Liliopsida</taxon>
        <taxon>Arecaceae</taxon>
        <taxon>Arecoideae</taxon>
        <taxon>Cocoseae</taxon>
        <taxon>Elaeidinae</taxon>
        <taxon>Elaeis</taxon>
    </lineage>
</organism>
<protein>
    <submittedName>
        <fullName evidence="3">Uncharacterized protein LOC105035648</fullName>
    </submittedName>
</protein>
<dbReference type="GeneID" id="105035648"/>
<feature type="region of interest" description="Disordered" evidence="1">
    <location>
        <begin position="120"/>
        <end position="140"/>
    </location>
</feature>
<dbReference type="SUPFAM" id="SSF48452">
    <property type="entry name" value="TPR-like"/>
    <property type="match status" value="1"/>
</dbReference>
<proteinExistence type="predicted"/>
<gene>
    <name evidence="3" type="primary">LOC105035648</name>
</gene>
<name>A0A6I9QHC2_ELAGV</name>
<dbReference type="PANTHER" id="PTHR26312:SF132">
    <property type="entry name" value="OS01G0855200 PROTEIN"/>
    <property type="match status" value="1"/>
</dbReference>
<evidence type="ECO:0000313" key="3">
    <source>
        <dbReference type="RefSeq" id="XP_010909572.1"/>
    </source>
</evidence>
<reference evidence="3" key="1">
    <citation type="submission" date="2025-08" db="UniProtKB">
        <authorList>
            <consortium name="RefSeq"/>
        </authorList>
    </citation>
    <scope>IDENTIFICATION</scope>
</reference>
<dbReference type="InterPro" id="IPR011990">
    <property type="entry name" value="TPR-like_helical_dom_sf"/>
</dbReference>
<dbReference type="RefSeq" id="XP_010909572.1">
    <property type="nucleotide sequence ID" value="XM_010911270.3"/>
</dbReference>
<feature type="region of interest" description="Disordered" evidence="1">
    <location>
        <begin position="174"/>
        <end position="199"/>
    </location>
</feature>
<dbReference type="OrthoDB" id="1924189at2759"/>
<dbReference type="KEGG" id="egu:105035648"/>
<accession>A0A6I9QHC2</accession>
<dbReference type="Proteomes" id="UP000504607">
    <property type="component" value="Unplaced"/>
</dbReference>
<evidence type="ECO:0000313" key="2">
    <source>
        <dbReference type="Proteomes" id="UP000504607"/>
    </source>
</evidence>
<feature type="region of interest" description="Disordered" evidence="1">
    <location>
        <begin position="406"/>
        <end position="432"/>
    </location>
</feature>
<feature type="compositionally biased region" description="Basic and acidic residues" evidence="1">
    <location>
        <begin position="182"/>
        <end position="195"/>
    </location>
</feature>
<evidence type="ECO:0000256" key="1">
    <source>
        <dbReference type="SAM" id="MobiDB-lite"/>
    </source>
</evidence>
<dbReference type="FunCoup" id="A0A6I9QHC2">
    <property type="interactions" value="1545"/>
</dbReference>